<feature type="domain" description="Lnb N-terminal periplasmic" evidence="2">
    <location>
        <begin position="126"/>
        <end position="281"/>
    </location>
</feature>
<gene>
    <name evidence="3" type="ORF">FJV41_20175</name>
</gene>
<dbReference type="Pfam" id="PF13387">
    <property type="entry name" value="Lnb_N"/>
    <property type="match status" value="1"/>
</dbReference>
<accession>A0A540WYU3</accession>
<name>A0A540WYU3_9BACT</name>
<reference evidence="3 4" key="1">
    <citation type="submission" date="2019-06" db="EMBL/GenBank/DDBJ databases">
        <authorList>
            <person name="Livingstone P."/>
            <person name="Whitworth D."/>
        </authorList>
    </citation>
    <scope>NUCLEOTIDE SEQUENCE [LARGE SCALE GENOMIC DNA]</scope>
    <source>
        <strain evidence="3 4">AM401</strain>
    </source>
</reference>
<keyword evidence="1" id="KW-0812">Transmembrane</keyword>
<proteinExistence type="predicted"/>
<evidence type="ECO:0000256" key="1">
    <source>
        <dbReference type="SAM" id="Phobius"/>
    </source>
</evidence>
<dbReference type="EMBL" id="VIFM01000076">
    <property type="protein sequence ID" value="TQF14156.1"/>
    <property type="molecule type" value="Genomic_DNA"/>
</dbReference>
<keyword evidence="1" id="KW-1133">Transmembrane helix</keyword>
<evidence type="ECO:0000313" key="4">
    <source>
        <dbReference type="Proteomes" id="UP000315369"/>
    </source>
</evidence>
<protein>
    <submittedName>
        <fullName evidence="3">DUF4105 domain-containing protein</fullName>
    </submittedName>
</protein>
<feature type="transmembrane region" description="Helical" evidence="1">
    <location>
        <begin position="63"/>
        <end position="81"/>
    </location>
</feature>
<dbReference type="InterPro" id="IPR025178">
    <property type="entry name" value="Lnb_N"/>
</dbReference>
<dbReference type="AlphaFoldDB" id="A0A540WYU3"/>
<dbReference type="Proteomes" id="UP000315369">
    <property type="component" value="Unassembled WGS sequence"/>
</dbReference>
<comment type="caution">
    <text evidence="3">The sequence shown here is derived from an EMBL/GenBank/DDBJ whole genome shotgun (WGS) entry which is preliminary data.</text>
</comment>
<dbReference type="OrthoDB" id="274718at2"/>
<keyword evidence="1" id="KW-0472">Membrane</keyword>
<organism evidence="3 4">
    <name type="scientific">Myxococcus llanfairpwllgwyngyllgogerychwyrndrobwllllantysiliogogogochensis</name>
    <dbReference type="NCBI Taxonomy" id="2590453"/>
    <lineage>
        <taxon>Bacteria</taxon>
        <taxon>Pseudomonadati</taxon>
        <taxon>Myxococcota</taxon>
        <taxon>Myxococcia</taxon>
        <taxon>Myxococcales</taxon>
        <taxon>Cystobacterineae</taxon>
        <taxon>Myxococcaceae</taxon>
        <taxon>Myxococcus</taxon>
    </lineage>
</organism>
<keyword evidence="4" id="KW-1185">Reference proteome</keyword>
<feature type="transmembrane region" description="Helical" evidence="1">
    <location>
        <begin position="38"/>
        <end position="56"/>
    </location>
</feature>
<evidence type="ECO:0000313" key="3">
    <source>
        <dbReference type="EMBL" id="TQF14156.1"/>
    </source>
</evidence>
<dbReference type="RefSeq" id="WP_141644143.1">
    <property type="nucleotide sequence ID" value="NZ_VIFM01000076.1"/>
</dbReference>
<evidence type="ECO:0000259" key="2">
    <source>
        <dbReference type="Pfam" id="PF13387"/>
    </source>
</evidence>
<sequence>MRLPSLVPNVLTALVLFGGTAWVGLALALTGAGPEGAHLLRALGALVVAGLALVVWRRFGSRSGAVAVVLAACGGLHVWAWSQAPSTERDWAPDLARMARADVEGSRVTIHDVRDFRYRSTTDWDASWYSAAYDARELTGAWFIVEPFSGFFGAAHTMVSFGFSDGRYLVFSVEIRREKGETFSAVGGLFRQFELVYVVGDERDLVQLRSNHRHDDVYLYPVNASKERISDFFLDMVARMNALHAKPEFYNSLSNNCTTNLVHHFEKVSAVKVPYDHRTLLPAFSDALAYELGLIETDAPLEVVRARHLINPRALAAANQPDFSRRIRETQARAADSAP</sequence>